<protein>
    <submittedName>
        <fullName evidence="1">Uncharacterized protein</fullName>
    </submittedName>
</protein>
<sequence length="69" mass="7499">MRNHRSRRMSLIAQLFGPKFCNGMEQILSSSTGSTNPSPPTARFHLTLILASSLISVSSLMSISLEPGH</sequence>
<comment type="caution">
    <text evidence="1">The sequence shown here is derived from an EMBL/GenBank/DDBJ whole genome shotgun (WGS) entry which is preliminary data.</text>
</comment>
<dbReference type="Proteomes" id="UP001567538">
    <property type="component" value="Unassembled WGS sequence"/>
</dbReference>
<proteinExistence type="predicted"/>
<dbReference type="AlphaFoldDB" id="A0ABD1H0S5"/>
<keyword evidence="2" id="KW-1185">Reference proteome</keyword>
<organism evidence="1 2">
    <name type="scientific">Salvia divinorum</name>
    <name type="common">Maria pastora</name>
    <name type="synonym">Diviner's sage</name>
    <dbReference type="NCBI Taxonomy" id="28513"/>
    <lineage>
        <taxon>Eukaryota</taxon>
        <taxon>Viridiplantae</taxon>
        <taxon>Streptophyta</taxon>
        <taxon>Embryophyta</taxon>
        <taxon>Tracheophyta</taxon>
        <taxon>Spermatophyta</taxon>
        <taxon>Magnoliopsida</taxon>
        <taxon>eudicotyledons</taxon>
        <taxon>Gunneridae</taxon>
        <taxon>Pentapetalae</taxon>
        <taxon>asterids</taxon>
        <taxon>lamiids</taxon>
        <taxon>Lamiales</taxon>
        <taxon>Lamiaceae</taxon>
        <taxon>Nepetoideae</taxon>
        <taxon>Mentheae</taxon>
        <taxon>Salviinae</taxon>
        <taxon>Salvia</taxon>
        <taxon>Salvia subgen. Calosphace</taxon>
    </lineage>
</organism>
<evidence type="ECO:0000313" key="1">
    <source>
        <dbReference type="EMBL" id="KAL1550015.1"/>
    </source>
</evidence>
<accession>A0ABD1H0S5</accession>
<dbReference type="EMBL" id="JBEAFC010000007">
    <property type="protein sequence ID" value="KAL1550015.1"/>
    <property type="molecule type" value="Genomic_DNA"/>
</dbReference>
<reference evidence="1 2" key="1">
    <citation type="submission" date="2024-06" db="EMBL/GenBank/DDBJ databases">
        <title>A chromosome level genome sequence of Diviner's sage (Salvia divinorum).</title>
        <authorList>
            <person name="Ford S.A."/>
            <person name="Ro D.-K."/>
            <person name="Ness R.W."/>
            <person name="Phillips M.A."/>
        </authorList>
    </citation>
    <scope>NUCLEOTIDE SEQUENCE [LARGE SCALE GENOMIC DNA]</scope>
    <source>
        <strain evidence="1">SAF-2024a</strain>
        <tissue evidence="1">Leaf</tissue>
    </source>
</reference>
<name>A0ABD1H0S5_SALDI</name>
<gene>
    <name evidence="1" type="ORF">AAHA92_18030</name>
</gene>
<evidence type="ECO:0000313" key="2">
    <source>
        <dbReference type="Proteomes" id="UP001567538"/>
    </source>
</evidence>